<protein>
    <submittedName>
        <fullName evidence="2">Uncharacterized protein</fullName>
    </submittedName>
</protein>
<reference evidence="2 3" key="1">
    <citation type="submission" date="2023-11" db="EMBL/GenBank/DDBJ databases">
        <authorList>
            <person name="Bao R."/>
        </authorList>
    </citation>
    <scope>NUCLEOTIDE SEQUENCE [LARGE SCALE GENOMIC DNA]</scope>
    <source>
        <strain evidence="2 3">PJ23</strain>
    </source>
</reference>
<feature type="transmembrane region" description="Helical" evidence="1">
    <location>
        <begin position="175"/>
        <end position="195"/>
    </location>
</feature>
<accession>A0ABU4RNG5</accession>
<sequence>MEMPREAGVPSLREALRRARTASAERTGVLVELRTAEMARLDLLKEKLEPVFAQVPQDVELFDSAIMPGDPARLFIDVLGFVELDRDKRTYRFFQDTRHGRRLLAETESLDGITQAITDYVAHRIVEREKALASDVPGSFVTRAMETAAPAVPTGPAAPAVPAETRRERSSSLPLIVLVGILIAIGAFWASGFVWDAGR</sequence>
<keyword evidence="3" id="KW-1185">Reference proteome</keyword>
<dbReference type="RefSeq" id="WP_319844494.1">
    <property type="nucleotide sequence ID" value="NZ_JAXAFJ010000005.1"/>
</dbReference>
<dbReference type="EMBL" id="JAXAFJ010000005">
    <property type="protein sequence ID" value="MDX6806363.1"/>
    <property type="molecule type" value="Genomic_DNA"/>
</dbReference>
<evidence type="ECO:0000313" key="3">
    <source>
        <dbReference type="Proteomes" id="UP001274321"/>
    </source>
</evidence>
<gene>
    <name evidence="2" type="ORF">SCD90_09825</name>
</gene>
<proteinExistence type="predicted"/>
<keyword evidence="1" id="KW-0472">Membrane</keyword>
<dbReference type="Proteomes" id="UP001274321">
    <property type="component" value="Unassembled WGS sequence"/>
</dbReference>
<comment type="caution">
    <text evidence="2">The sequence shown here is derived from an EMBL/GenBank/DDBJ whole genome shotgun (WGS) entry which is preliminary data.</text>
</comment>
<name>A0ABU4RNG5_9HYPH</name>
<evidence type="ECO:0000313" key="2">
    <source>
        <dbReference type="EMBL" id="MDX6806363.1"/>
    </source>
</evidence>
<evidence type="ECO:0000256" key="1">
    <source>
        <dbReference type="SAM" id="Phobius"/>
    </source>
</evidence>
<organism evidence="2 3">
    <name type="scientific">Terrihabitans rhizophilus</name>
    <dbReference type="NCBI Taxonomy" id="3092662"/>
    <lineage>
        <taxon>Bacteria</taxon>
        <taxon>Pseudomonadati</taxon>
        <taxon>Pseudomonadota</taxon>
        <taxon>Alphaproteobacteria</taxon>
        <taxon>Hyphomicrobiales</taxon>
        <taxon>Terrihabitans</taxon>
    </lineage>
</organism>
<keyword evidence="1" id="KW-0812">Transmembrane</keyword>
<keyword evidence="1" id="KW-1133">Transmembrane helix</keyword>